<comment type="pathway">
    <text evidence="11">Cofactor biosynthesis; ubiquinone biosynthesis.</text>
</comment>
<evidence type="ECO:0000256" key="10">
    <source>
        <dbReference type="ARBA" id="ARBA00023136"/>
    </source>
</evidence>
<keyword evidence="8 11" id="KW-0812">Transmembrane</keyword>
<comment type="cofactor">
    <cofactor evidence="1 11">
        <name>Mg(2+)</name>
        <dbReference type="ChEBI" id="CHEBI:18420"/>
    </cofactor>
</comment>
<dbReference type="Pfam" id="PF01040">
    <property type="entry name" value="UbiA"/>
    <property type="match status" value="1"/>
</dbReference>
<comment type="subcellular location">
    <subcellularLocation>
        <location evidence="11">Cell inner membrane</location>
        <topology evidence="11">Multi-pass membrane protein</topology>
    </subcellularLocation>
    <subcellularLocation>
        <location evidence="2">Membrane</location>
        <topology evidence="2">Multi-pass membrane protein</topology>
    </subcellularLocation>
</comment>
<accession>A0A1I7NLG5</accession>
<dbReference type="FunFam" id="1.20.120.1780:FF:000001">
    <property type="entry name" value="4-hydroxybenzoate octaprenyltransferase"/>
    <property type="match status" value="1"/>
</dbReference>
<dbReference type="PROSITE" id="PS00943">
    <property type="entry name" value="UBIA"/>
    <property type="match status" value="1"/>
</dbReference>
<dbReference type="InterPro" id="IPR030470">
    <property type="entry name" value="UbiA_prenylTrfase_CS"/>
</dbReference>
<feature type="transmembrane region" description="Helical" evidence="11">
    <location>
        <begin position="143"/>
        <end position="161"/>
    </location>
</feature>
<evidence type="ECO:0000256" key="9">
    <source>
        <dbReference type="ARBA" id="ARBA00022989"/>
    </source>
</evidence>
<keyword evidence="11" id="KW-0460">Magnesium</keyword>
<dbReference type="HAMAP" id="MF_01635">
    <property type="entry name" value="UbiA"/>
    <property type="match status" value="1"/>
</dbReference>
<dbReference type="InterPro" id="IPR039653">
    <property type="entry name" value="Prenyltransferase"/>
</dbReference>
<evidence type="ECO:0000256" key="5">
    <source>
        <dbReference type="ARBA" id="ARBA00022519"/>
    </source>
</evidence>
<protein>
    <recommendedName>
        <fullName evidence="11 12">4-hydroxybenzoate octaprenyltransferase</fullName>
        <ecNumber evidence="11 12">2.5.1.39</ecNumber>
    </recommendedName>
    <alternativeName>
        <fullName evidence="11">4-HB polyprenyltransferase</fullName>
    </alternativeName>
</protein>
<feature type="transmembrane region" description="Helical" evidence="11">
    <location>
        <begin position="75"/>
        <end position="96"/>
    </location>
</feature>
<evidence type="ECO:0000313" key="14">
    <source>
        <dbReference type="Proteomes" id="UP000199423"/>
    </source>
</evidence>
<evidence type="ECO:0000313" key="13">
    <source>
        <dbReference type="EMBL" id="SFV35497.1"/>
    </source>
</evidence>
<feature type="transmembrane region" description="Helical" evidence="11">
    <location>
        <begin position="117"/>
        <end position="137"/>
    </location>
</feature>
<feature type="transmembrane region" description="Helical" evidence="11">
    <location>
        <begin position="301"/>
        <end position="319"/>
    </location>
</feature>
<dbReference type="CDD" id="cd13959">
    <property type="entry name" value="PT_UbiA_COQ2"/>
    <property type="match status" value="1"/>
</dbReference>
<keyword evidence="4 11" id="KW-1003">Cell membrane</keyword>
<name>A0A1I7NLG5_9HYPH</name>
<gene>
    <name evidence="11" type="primary">ubiA</name>
    <name evidence="13" type="ORF">SAMN04488557_2594</name>
</gene>
<dbReference type="FunFam" id="1.10.357.140:FF:000008">
    <property type="entry name" value="4-hydroxybenzoate octaprenyltransferase"/>
    <property type="match status" value="1"/>
</dbReference>
<organism evidence="13 14">
    <name type="scientific">Hyphomicrobium facile</name>
    <dbReference type="NCBI Taxonomy" id="51670"/>
    <lineage>
        <taxon>Bacteria</taxon>
        <taxon>Pseudomonadati</taxon>
        <taxon>Pseudomonadota</taxon>
        <taxon>Alphaproteobacteria</taxon>
        <taxon>Hyphomicrobiales</taxon>
        <taxon>Hyphomicrobiaceae</taxon>
        <taxon>Hyphomicrobium</taxon>
    </lineage>
</organism>
<dbReference type="STRING" id="51670.SAMN04488557_2594"/>
<keyword evidence="9 11" id="KW-1133">Transmembrane helix</keyword>
<dbReference type="PANTHER" id="PTHR11048">
    <property type="entry name" value="PRENYLTRANSFERASES"/>
    <property type="match status" value="1"/>
</dbReference>
<keyword evidence="6 11" id="KW-0808">Transferase</keyword>
<evidence type="ECO:0000256" key="1">
    <source>
        <dbReference type="ARBA" id="ARBA00001946"/>
    </source>
</evidence>
<keyword evidence="7 11" id="KW-0831">Ubiquinone biosynthesis</keyword>
<dbReference type="EC" id="2.5.1.39" evidence="11 12"/>
<evidence type="ECO:0000256" key="2">
    <source>
        <dbReference type="ARBA" id="ARBA00004141"/>
    </source>
</evidence>
<dbReference type="EMBL" id="FPCH01000002">
    <property type="protein sequence ID" value="SFV35497.1"/>
    <property type="molecule type" value="Genomic_DNA"/>
</dbReference>
<dbReference type="InterPro" id="IPR006370">
    <property type="entry name" value="HB_polyprenyltransferase-like"/>
</dbReference>
<keyword evidence="5 11" id="KW-0997">Cell inner membrane</keyword>
<proteinExistence type="inferred from homology"/>
<dbReference type="GO" id="GO:0006744">
    <property type="term" value="P:ubiquinone biosynthetic process"/>
    <property type="evidence" value="ECO:0007669"/>
    <property type="project" value="UniProtKB-UniRule"/>
</dbReference>
<evidence type="ECO:0000256" key="3">
    <source>
        <dbReference type="ARBA" id="ARBA00005985"/>
    </source>
</evidence>
<keyword evidence="14" id="KW-1185">Reference proteome</keyword>
<comment type="function">
    <text evidence="11">Catalyzes the prenylation of para-hydroxybenzoate (PHB) with an all-trans polyprenyl group. Mediates the second step in the final reaction sequence of ubiquinone-8 (UQ-8) biosynthesis, which is the condensation of the polyisoprenoid side chain with PHB, generating the first membrane-bound Q intermediate 3-octaprenyl-4-hydroxybenzoate.</text>
</comment>
<dbReference type="Gene3D" id="1.10.357.140">
    <property type="entry name" value="UbiA prenyltransferase"/>
    <property type="match status" value="1"/>
</dbReference>
<evidence type="ECO:0000256" key="7">
    <source>
        <dbReference type="ARBA" id="ARBA00022688"/>
    </source>
</evidence>
<dbReference type="InterPro" id="IPR000537">
    <property type="entry name" value="UbiA_prenyltransferase"/>
</dbReference>
<dbReference type="Proteomes" id="UP000199423">
    <property type="component" value="Unassembled WGS sequence"/>
</dbReference>
<dbReference type="PANTHER" id="PTHR11048:SF28">
    <property type="entry name" value="4-HYDROXYBENZOATE POLYPRENYLTRANSFERASE, MITOCHONDRIAL"/>
    <property type="match status" value="1"/>
</dbReference>
<dbReference type="AlphaFoldDB" id="A0A1I7NLG5"/>
<dbReference type="GO" id="GO:0005886">
    <property type="term" value="C:plasma membrane"/>
    <property type="evidence" value="ECO:0007669"/>
    <property type="project" value="UniProtKB-SubCell"/>
</dbReference>
<evidence type="ECO:0000256" key="8">
    <source>
        <dbReference type="ARBA" id="ARBA00022692"/>
    </source>
</evidence>
<evidence type="ECO:0000256" key="11">
    <source>
        <dbReference type="HAMAP-Rule" id="MF_01635"/>
    </source>
</evidence>
<dbReference type="NCBIfam" id="TIGR01474">
    <property type="entry name" value="ubiA_proteo"/>
    <property type="match status" value="1"/>
</dbReference>
<feature type="transmembrane region" description="Helical" evidence="11">
    <location>
        <begin position="250"/>
        <end position="274"/>
    </location>
</feature>
<evidence type="ECO:0000256" key="12">
    <source>
        <dbReference type="NCBIfam" id="TIGR01474"/>
    </source>
</evidence>
<dbReference type="UniPathway" id="UPA00232"/>
<sequence>MTTGAEISPKPTLRVADAPPSNWVDRWAPASWQPYLRLGRLDRPIGTWLLLFPCWWAQTLAQVNSGDHLPNIGYLVLFAIGALAMRACGCAYNDWVDRDIDGRVERTVNRPLPSGQVSPEAALGFVVATALIGLVVLLNFNSFTIWLAIASLFIVAAYPFAKRFTSYPQLVLGLAFNWGALVGWAAIKGSIGLPALALYAGCVFWTVGYDTIYAHQDKEDDALLGLGSTALHFGEDTVSFVGAMYGLAGILWLVAGALAGAHLVYFLAVVLVFLQMSWQVATLDIHNSSNCLWRFKSNRDVGLAVFVGLVADMALSWFAGLG</sequence>
<dbReference type="RefSeq" id="WP_244531215.1">
    <property type="nucleotide sequence ID" value="NZ_FPCH01000002.1"/>
</dbReference>
<comment type="catalytic activity">
    <reaction evidence="11">
        <text>all-trans-octaprenyl diphosphate + 4-hydroxybenzoate = 4-hydroxy-3-(all-trans-octaprenyl)benzoate + diphosphate</text>
        <dbReference type="Rhea" id="RHEA:27782"/>
        <dbReference type="ChEBI" id="CHEBI:1617"/>
        <dbReference type="ChEBI" id="CHEBI:17879"/>
        <dbReference type="ChEBI" id="CHEBI:33019"/>
        <dbReference type="ChEBI" id="CHEBI:57711"/>
        <dbReference type="EC" id="2.5.1.39"/>
    </reaction>
</comment>
<evidence type="ECO:0000256" key="4">
    <source>
        <dbReference type="ARBA" id="ARBA00022475"/>
    </source>
</evidence>
<reference evidence="14" key="1">
    <citation type="submission" date="2016-10" db="EMBL/GenBank/DDBJ databases">
        <authorList>
            <person name="Varghese N."/>
            <person name="Submissions S."/>
        </authorList>
    </citation>
    <scope>NUCLEOTIDE SEQUENCE [LARGE SCALE GENOMIC DNA]</scope>
    <source>
        <strain evidence="14">DSM 1565</strain>
    </source>
</reference>
<keyword evidence="10 11" id="KW-0472">Membrane</keyword>
<comment type="similarity">
    <text evidence="3 11">Belongs to the UbiA prenyltransferase family.</text>
</comment>
<dbReference type="Gene3D" id="1.20.120.1780">
    <property type="entry name" value="UbiA prenyltransferase"/>
    <property type="match status" value="1"/>
</dbReference>
<feature type="transmembrane region" description="Helical" evidence="11">
    <location>
        <begin position="170"/>
        <end position="187"/>
    </location>
</feature>
<dbReference type="InterPro" id="IPR044878">
    <property type="entry name" value="UbiA_sf"/>
</dbReference>
<dbReference type="GO" id="GO:0008412">
    <property type="term" value="F:4-hydroxybenzoate polyprenyltransferase activity"/>
    <property type="evidence" value="ECO:0007669"/>
    <property type="project" value="UniProtKB-UniRule"/>
</dbReference>
<evidence type="ECO:0000256" key="6">
    <source>
        <dbReference type="ARBA" id="ARBA00022679"/>
    </source>
</evidence>